<dbReference type="EMBL" id="CAJPIJ010000165">
    <property type="protein sequence ID" value="CAG2000643.1"/>
    <property type="molecule type" value="Genomic_DNA"/>
</dbReference>
<comment type="caution">
    <text evidence="1">The sequence shown here is derived from an EMBL/GenBank/DDBJ whole genome shotgun (WGS) entry which is preliminary data.</text>
</comment>
<gene>
    <name evidence="1" type="ORF">MDCFG202_LOCUS462665</name>
</gene>
<dbReference type="Proteomes" id="UP000746612">
    <property type="component" value="Unassembled WGS sequence"/>
</dbReference>
<evidence type="ECO:0000313" key="1">
    <source>
        <dbReference type="EMBL" id="CAG2000643.1"/>
    </source>
</evidence>
<name>A0A9N8WXL8_GIBZA</name>
<reference evidence="1" key="1">
    <citation type="submission" date="2021-03" db="EMBL/GenBank/DDBJ databases">
        <authorList>
            <person name="Alouane T."/>
            <person name="Langin T."/>
            <person name="Bonhomme L."/>
        </authorList>
    </citation>
    <scope>NUCLEOTIDE SEQUENCE</scope>
    <source>
        <strain evidence="1">MDC_Fg202</strain>
    </source>
</reference>
<dbReference type="AlphaFoldDB" id="A0A9N8WXL8"/>
<protein>
    <submittedName>
        <fullName evidence="1">Uncharacterized protein</fullName>
    </submittedName>
</protein>
<evidence type="ECO:0000313" key="2">
    <source>
        <dbReference type="Proteomes" id="UP000746612"/>
    </source>
</evidence>
<sequence>MERDDKRLPSRQIIGLRGLASTAAFRRQSANKEEVFGSIHTRQPVVLNRWERENAADTVTKLTCSDDGGPMRASG</sequence>
<accession>A0A9N8WXL8</accession>
<proteinExistence type="predicted"/>
<organism evidence="1 2">
    <name type="scientific">Gibberella zeae</name>
    <name type="common">Wheat head blight fungus</name>
    <name type="synonym">Fusarium graminearum</name>
    <dbReference type="NCBI Taxonomy" id="5518"/>
    <lineage>
        <taxon>Eukaryota</taxon>
        <taxon>Fungi</taxon>
        <taxon>Dikarya</taxon>
        <taxon>Ascomycota</taxon>
        <taxon>Pezizomycotina</taxon>
        <taxon>Sordariomycetes</taxon>
        <taxon>Hypocreomycetidae</taxon>
        <taxon>Hypocreales</taxon>
        <taxon>Nectriaceae</taxon>
        <taxon>Fusarium</taxon>
    </lineage>
</organism>